<dbReference type="InterPro" id="IPR036770">
    <property type="entry name" value="Ankyrin_rpt-contain_sf"/>
</dbReference>
<dbReference type="Pfam" id="PF12796">
    <property type="entry name" value="Ank_2"/>
    <property type="match status" value="1"/>
</dbReference>
<keyword evidence="1" id="KW-0040">ANK repeat</keyword>
<dbReference type="InterPro" id="IPR002110">
    <property type="entry name" value="Ankyrin_rpt"/>
</dbReference>
<dbReference type="EMBL" id="FNVT01000003">
    <property type="protein sequence ID" value="SEG63887.1"/>
    <property type="molecule type" value="Genomic_DNA"/>
</dbReference>
<dbReference type="SMART" id="SM00248">
    <property type="entry name" value="ANK"/>
    <property type="match status" value="2"/>
</dbReference>
<proteinExistence type="predicted"/>
<dbReference type="Proteomes" id="UP000236732">
    <property type="component" value="Unassembled WGS sequence"/>
</dbReference>
<sequence length="281" mass="29740">MHDDEMPLHDAAGRGSLDEIVELAASVKDVDAEAEGRTALWVAVYEGHHDVARALVEAGADPWRPMMGGWSPGRLSLAGPEPGLFDRPAEVDGLTDDEAEVVAEARRLTTALGARYFDGMGMACVAGIDAAEAARRLEITAEDVDPEEFLDEIDPFDEKNLNLVGLTDVPGGCVVAQPWGPMPQTAGVLKPLAEGTTCYGLYVNPRSGNEGSSVRDGEIAGWDLTPGAADTPQEILSAFLYRDNAVARACAAAGLRLAEARAITGPPDVWARLPERLVEPG</sequence>
<protein>
    <submittedName>
        <fullName evidence="2">Ankyrin repeat-containing protein</fullName>
    </submittedName>
</protein>
<dbReference type="SUPFAM" id="SSF48403">
    <property type="entry name" value="Ankyrin repeat"/>
    <property type="match status" value="1"/>
</dbReference>
<gene>
    <name evidence="2" type="ORF">SAMN05444920_103627</name>
</gene>
<name>A0A1H6BTX0_9ACTN</name>
<evidence type="ECO:0000313" key="2">
    <source>
        <dbReference type="EMBL" id="SEG63887.1"/>
    </source>
</evidence>
<feature type="repeat" description="ANK" evidence="1">
    <location>
        <begin position="35"/>
        <end position="61"/>
    </location>
</feature>
<organism evidence="2 3">
    <name type="scientific">Nonomuraea solani</name>
    <dbReference type="NCBI Taxonomy" id="1144553"/>
    <lineage>
        <taxon>Bacteria</taxon>
        <taxon>Bacillati</taxon>
        <taxon>Actinomycetota</taxon>
        <taxon>Actinomycetes</taxon>
        <taxon>Streptosporangiales</taxon>
        <taxon>Streptosporangiaceae</taxon>
        <taxon>Nonomuraea</taxon>
    </lineage>
</organism>
<accession>A0A1H6BTX0</accession>
<keyword evidence="3" id="KW-1185">Reference proteome</keyword>
<evidence type="ECO:0000313" key="3">
    <source>
        <dbReference type="Proteomes" id="UP000236732"/>
    </source>
</evidence>
<evidence type="ECO:0000256" key="1">
    <source>
        <dbReference type="PROSITE-ProRule" id="PRU00023"/>
    </source>
</evidence>
<dbReference type="AlphaFoldDB" id="A0A1H6BTX0"/>
<dbReference type="PROSITE" id="PS50088">
    <property type="entry name" value="ANK_REPEAT"/>
    <property type="match status" value="1"/>
</dbReference>
<dbReference type="RefSeq" id="WP_200823967.1">
    <property type="nucleotide sequence ID" value="NZ_FNVT01000003.1"/>
</dbReference>
<dbReference type="PROSITE" id="PS50297">
    <property type="entry name" value="ANK_REP_REGION"/>
    <property type="match status" value="1"/>
</dbReference>
<reference evidence="2 3" key="1">
    <citation type="submission" date="2016-10" db="EMBL/GenBank/DDBJ databases">
        <authorList>
            <person name="de Groot N.N."/>
        </authorList>
    </citation>
    <scope>NUCLEOTIDE SEQUENCE [LARGE SCALE GENOMIC DNA]</scope>
    <source>
        <strain evidence="2 3">CGMCC 4.7037</strain>
    </source>
</reference>
<dbReference type="Gene3D" id="1.25.40.20">
    <property type="entry name" value="Ankyrin repeat-containing domain"/>
    <property type="match status" value="1"/>
</dbReference>